<dbReference type="PANTHER" id="PTHR22749">
    <property type="entry name" value="RIBOFLAVIN KINASE/FMN ADENYLYLTRANSFERASE"/>
    <property type="match status" value="1"/>
</dbReference>
<evidence type="ECO:0000256" key="1">
    <source>
        <dbReference type="ARBA" id="ARBA00004726"/>
    </source>
</evidence>
<feature type="domain" description="FAD synthetase" evidence="12">
    <location>
        <begin position="19"/>
        <end position="161"/>
    </location>
</feature>
<evidence type="ECO:0000256" key="8">
    <source>
        <dbReference type="ARBA" id="ARBA00022741"/>
    </source>
</evidence>
<dbReference type="GO" id="GO:0005524">
    <property type="term" value="F:ATP binding"/>
    <property type="evidence" value="ECO:0007669"/>
    <property type="project" value="UniProtKB-KW"/>
</dbReference>
<keyword evidence="14" id="KW-1185">Reference proteome</keyword>
<keyword evidence="10" id="KW-0067">ATP-binding</keyword>
<dbReference type="GO" id="GO:0008531">
    <property type="term" value="F:riboflavin kinase activity"/>
    <property type="evidence" value="ECO:0007669"/>
    <property type="project" value="TreeGrafter"/>
</dbReference>
<dbReference type="GO" id="GO:0003919">
    <property type="term" value="F:FMN adenylyltransferase activity"/>
    <property type="evidence" value="ECO:0007669"/>
    <property type="project" value="UniProtKB-EC"/>
</dbReference>
<reference evidence="13 14" key="1">
    <citation type="submission" date="2014-10" db="EMBL/GenBank/DDBJ databases">
        <title>Genome sequence of Ponticoccus sp. strain UMTAT08 isolated from clonal culture of toxic dinoflagellate Alexandrium tamiyavanichii.</title>
        <authorList>
            <person name="Gan H.Y."/>
            <person name="Muhd D.-D."/>
            <person name="Mohd Noor M.E."/>
            <person name="Yeong Y.S."/>
            <person name="Usup G."/>
        </authorList>
    </citation>
    <scope>NUCLEOTIDE SEQUENCE [LARGE SCALE GENOMIC DNA]</scope>
    <source>
        <strain evidence="13 14">UMTAT08</strain>
    </source>
</reference>
<dbReference type="SUPFAM" id="SSF52374">
    <property type="entry name" value="Nucleotidylyl transferase"/>
    <property type="match status" value="1"/>
</dbReference>
<comment type="caution">
    <text evidence="13">The sequence shown here is derived from an EMBL/GenBank/DDBJ whole genome shotgun (WGS) entry which is preliminary data.</text>
</comment>
<dbReference type="GO" id="GO:0009231">
    <property type="term" value="P:riboflavin biosynthetic process"/>
    <property type="evidence" value="ECO:0007669"/>
    <property type="project" value="InterPro"/>
</dbReference>
<dbReference type="InterPro" id="IPR015864">
    <property type="entry name" value="FAD_synthase"/>
</dbReference>
<evidence type="ECO:0000259" key="12">
    <source>
        <dbReference type="Pfam" id="PF06574"/>
    </source>
</evidence>
<dbReference type="PANTHER" id="PTHR22749:SF6">
    <property type="entry name" value="RIBOFLAVIN KINASE"/>
    <property type="match status" value="1"/>
</dbReference>
<comment type="pathway">
    <text evidence="1">Cofactor biosynthesis; FAD biosynthesis; FAD from FMN: step 1/1.</text>
</comment>
<keyword evidence="9" id="KW-0274">FAD</keyword>
<evidence type="ECO:0000256" key="10">
    <source>
        <dbReference type="ARBA" id="ARBA00022840"/>
    </source>
</evidence>
<evidence type="ECO:0000256" key="4">
    <source>
        <dbReference type="ARBA" id="ARBA00022630"/>
    </source>
</evidence>
<dbReference type="UniPathway" id="UPA00277">
    <property type="reaction ID" value="UER00407"/>
</dbReference>
<dbReference type="Pfam" id="PF06574">
    <property type="entry name" value="FAD_syn"/>
    <property type="match status" value="1"/>
</dbReference>
<accession>A0A0B3RI89</accession>
<evidence type="ECO:0000256" key="3">
    <source>
        <dbReference type="ARBA" id="ARBA00012393"/>
    </source>
</evidence>
<dbReference type="InterPro" id="IPR023468">
    <property type="entry name" value="Riboflavin_kinase"/>
</dbReference>
<dbReference type="PATRIC" id="fig|1515334.3.peg.4377"/>
<dbReference type="RefSeq" id="WP_043145126.1">
    <property type="nucleotide sequence ID" value="NZ_JSUQ01000020.1"/>
</dbReference>
<evidence type="ECO:0000256" key="7">
    <source>
        <dbReference type="ARBA" id="ARBA00022695"/>
    </source>
</evidence>
<dbReference type="STRING" id="561184.SAMN05216376_102456"/>
<protein>
    <recommendedName>
        <fullName evidence="3">FAD synthase</fullName>
        <ecNumber evidence="3">2.7.7.2</ecNumber>
    </recommendedName>
</protein>
<evidence type="ECO:0000256" key="9">
    <source>
        <dbReference type="ARBA" id="ARBA00022827"/>
    </source>
</evidence>
<comment type="catalytic activity">
    <reaction evidence="11">
        <text>FMN + ATP + H(+) = FAD + diphosphate</text>
        <dbReference type="Rhea" id="RHEA:17237"/>
        <dbReference type="ChEBI" id="CHEBI:15378"/>
        <dbReference type="ChEBI" id="CHEBI:30616"/>
        <dbReference type="ChEBI" id="CHEBI:33019"/>
        <dbReference type="ChEBI" id="CHEBI:57692"/>
        <dbReference type="ChEBI" id="CHEBI:58210"/>
        <dbReference type="EC" id="2.7.7.2"/>
    </reaction>
</comment>
<keyword evidence="4" id="KW-0285">Flavoprotein</keyword>
<dbReference type="AlphaFoldDB" id="A0A0B3RI89"/>
<dbReference type="OrthoDB" id="9803667at2"/>
<evidence type="ECO:0000256" key="11">
    <source>
        <dbReference type="ARBA" id="ARBA00049494"/>
    </source>
</evidence>
<proteinExistence type="inferred from homology"/>
<dbReference type="EMBL" id="JSUQ01000020">
    <property type="protein sequence ID" value="KHQ50980.1"/>
    <property type="molecule type" value="Genomic_DNA"/>
</dbReference>
<dbReference type="GO" id="GO:0006747">
    <property type="term" value="P:FAD biosynthetic process"/>
    <property type="evidence" value="ECO:0007669"/>
    <property type="project" value="UniProtKB-UniPathway"/>
</dbReference>
<evidence type="ECO:0000313" key="13">
    <source>
        <dbReference type="EMBL" id="KHQ50980.1"/>
    </source>
</evidence>
<name>A0A0B3RI89_9RHOB</name>
<organism evidence="13 14">
    <name type="scientific">Mameliella alba</name>
    <dbReference type="NCBI Taxonomy" id="561184"/>
    <lineage>
        <taxon>Bacteria</taxon>
        <taxon>Pseudomonadati</taxon>
        <taxon>Pseudomonadota</taxon>
        <taxon>Alphaproteobacteria</taxon>
        <taxon>Rhodobacterales</taxon>
        <taxon>Roseobacteraceae</taxon>
        <taxon>Mameliella</taxon>
    </lineage>
</organism>
<keyword evidence="7" id="KW-0548">Nucleotidyltransferase</keyword>
<comment type="similarity">
    <text evidence="2">Belongs to the RibF family.</text>
</comment>
<dbReference type="GO" id="GO:0009398">
    <property type="term" value="P:FMN biosynthetic process"/>
    <property type="evidence" value="ECO:0007669"/>
    <property type="project" value="TreeGrafter"/>
</dbReference>
<dbReference type="CDD" id="cd02064">
    <property type="entry name" value="FAD_synthetase_N"/>
    <property type="match status" value="1"/>
</dbReference>
<gene>
    <name evidence="13" type="ORF">OA50_04347</name>
</gene>
<dbReference type="EC" id="2.7.7.2" evidence="3"/>
<sequence length="189" mass="20314">MFDLIPTTRCHAAMPCLGASVVTIGAFDGVHAGHQQLITGNVRRAQELGVSSVVCTFDPPPKVFFGRAAQLCPLDEKLARLTALGPDHLVVLPFDEALRELSPAAFMDRLALLRPLEIRVGGDFRFGCKQAGDVTLLAQRFDVDLQTPVRCAAGEVVSSTRIRGLRAAGDLAAAETLLRPMSAPREVRV</sequence>
<evidence type="ECO:0000256" key="6">
    <source>
        <dbReference type="ARBA" id="ARBA00022679"/>
    </source>
</evidence>
<keyword evidence="5" id="KW-0288">FMN</keyword>
<evidence type="ECO:0000256" key="2">
    <source>
        <dbReference type="ARBA" id="ARBA00010214"/>
    </source>
</evidence>
<keyword evidence="6" id="KW-0808">Transferase</keyword>
<keyword evidence="8" id="KW-0547">Nucleotide-binding</keyword>
<dbReference type="Gene3D" id="3.40.50.620">
    <property type="entry name" value="HUPs"/>
    <property type="match status" value="1"/>
</dbReference>
<dbReference type="InterPro" id="IPR014729">
    <property type="entry name" value="Rossmann-like_a/b/a_fold"/>
</dbReference>
<evidence type="ECO:0000313" key="14">
    <source>
        <dbReference type="Proteomes" id="UP000030960"/>
    </source>
</evidence>
<dbReference type="Proteomes" id="UP000030960">
    <property type="component" value="Unassembled WGS sequence"/>
</dbReference>
<evidence type="ECO:0000256" key="5">
    <source>
        <dbReference type="ARBA" id="ARBA00022643"/>
    </source>
</evidence>